<accession>A0A7G5ILI5</accession>
<feature type="signal peptide" evidence="1">
    <location>
        <begin position="1"/>
        <end position="19"/>
    </location>
</feature>
<proteinExistence type="predicted"/>
<evidence type="ECO:0000313" key="3">
    <source>
        <dbReference type="Proteomes" id="UP000515292"/>
    </source>
</evidence>
<evidence type="ECO:0000313" key="2">
    <source>
        <dbReference type="EMBL" id="QMW24227.1"/>
    </source>
</evidence>
<reference evidence="2 3" key="1">
    <citation type="submission" date="2020-07" db="EMBL/GenBank/DDBJ databases">
        <title>Complete genome sequence for Sandaracinobacter sp. M6.</title>
        <authorList>
            <person name="Tang Y."/>
            <person name="Liu Q."/>
            <person name="Guo Z."/>
            <person name="Lei P."/>
            <person name="Huang B."/>
        </authorList>
    </citation>
    <scope>NUCLEOTIDE SEQUENCE [LARGE SCALE GENOMIC DNA]</scope>
    <source>
        <strain evidence="2 3">M6</strain>
    </source>
</reference>
<dbReference type="AlphaFoldDB" id="A0A7G5ILI5"/>
<keyword evidence="3" id="KW-1185">Reference proteome</keyword>
<dbReference type="RefSeq" id="WP_182298061.1">
    <property type="nucleotide sequence ID" value="NZ_CP059851.1"/>
</dbReference>
<keyword evidence="1" id="KW-0732">Signal</keyword>
<name>A0A7G5ILI5_9SPHN</name>
<dbReference type="Proteomes" id="UP000515292">
    <property type="component" value="Chromosome"/>
</dbReference>
<gene>
    <name evidence="2" type="ORF">H3309_07175</name>
</gene>
<feature type="chain" id="PRO_5028851503" evidence="1">
    <location>
        <begin position="20"/>
        <end position="517"/>
    </location>
</feature>
<evidence type="ECO:0000256" key="1">
    <source>
        <dbReference type="SAM" id="SignalP"/>
    </source>
</evidence>
<organism evidence="2 3">
    <name type="scientific">Sandaracinobacteroides saxicola</name>
    <dbReference type="NCBI Taxonomy" id="2759707"/>
    <lineage>
        <taxon>Bacteria</taxon>
        <taxon>Pseudomonadati</taxon>
        <taxon>Pseudomonadota</taxon>
        <taxon>Alphaproteobacteria</taxon>
        <taxon>Sphingomonadales</taxon>
        <taxon>Sphingosinicellaceae</taxon>
        <taxon>Sandaracinobacteroides</taxon>
    </lineage>
</organism>
<dbReference type="KEGG" id="sand:H3309_07175"/>
<dbReference type="EMBL" id="CP059851">
    <property type="protein sequence ID" value="QMW24227.1"/>
    <property type="molecule type" value="Genomic_DNA"/>
</dbReference>
<sequence length="517" mass="53557">MRKLILTVALLSTAEPVLAEPSNLLKCDGYGRRVPVAEQAANALLVLGTLGIFGGLFGGPEADDTAARAKAEKGVEACTAALASDDRVTGNAIRRGEVLLARAIRYIEIGKLEEAIADARAARAVELPEILRADYARSAGVAAWLVEASAEARAGRQDKAEAAALAAFDARPYGGYTANEATDLLLLSPEISPAEQVALDRYARIHPGGLTRRGTAREGAGDFAGAAADFALWNSMLETPNALTAARVAALKAVAGAKDADAALTTAQQLVDEVAAKATGSDREAQEAAALVARADELIQLARVQLALAKAATPAEATAATALLAAKSRWLAPPAIVGAVVASARAKAPGAVITIDPAKLAADARRVALERIAGPKAAEGMMILYPRFEANGARADRAKAIQPGAKTVKTEPQRAGTMQQYSISDDRAFIDTATEASLLMLARAAAAKGADRFVMIDERLAVGIAREGFTGSNVRTLVAFPTDKAWAGQEGRAVTVAELEAALAPLYVVPAPVKPPR</sequence>
<protein>
    <submittedName>
        <fullName evidence="2">Uncharacterized protein</fullName>
    </submittedName>
</protein>